<dbReference type="STRING" id="36842.SAMN02194393_02719"/>
<accession>A0A1T5LBN2</accession>
<dbReference type="Proteomes" id="UP000190285">
    <property type="component" value="Unassembled WGS sequence"/>
</dbReference>
<evidence type="ECO:0000313" key="3">
    <source>
        <dbReference type="Proteomes" id="UP000190285"/>
    </source>
</evidence>
<dbReference type="EMBL" id="FUZT01000006">
    <property type="protein sequence ID" value="SKC73401.1"/>
    <property type="molecule type" value="Genomic_DNA"/>
</dbReference>
<dbReference type="AlphaFoldDB" id="A0A1T5LBN2"/>
<evidence type="ECO:0000259" key="1">
    <source>
        <dbReference type="Pfam" id="PF16976"/>
    </source>
</evidence>
<protein>
    <submittedName>
        <fullName evidence="2">ABC-type bacteriocin/lantibiotic exporters, contain an N-terminal double-glycine peptidase domain</fullName>
    </submittedName>
</protein>
<dbReference type="Gene3D" id="3.40.50.300">
    <property type="entry name" value="P-loop containing nucleotide triphosphate hydrolases"/>
    <property type="match status" value="1"/>
</dbReference>
<evidence type="ECO:0000313" key="2">
    <source>
        <dbReference type="EMBL" id="SKC73401.1"/>
    </source>
</evidence>
<dbReference type="RefSeq" id="WP_139380330.1">
    <property type="nucleotide sequence ID" value="NZ_FUZT01000006.1"/>
</dbReference>
<dbReference type="SUPFAM" id="SSF52540">
    <property type="entry name" value="P-loop containing nucleoside triphosphate hydrolases"/>
    <property type="match status" value="1"/>
</dbReference>
<reference evidence="2 3" key="1">
    <citation type="submission" date="2017-02" db="EMBL/GenBank/DDBJ databases">
        <authorList>
            <person name="Peterson S.W."/>
        </authorList>
    </citation>
    <scope>NUCLEOTIDE SEQUENCE [LARGE SCALE GENOMIC DNA]</scope>
    <source>
        <strain evidence="2 3">M1</strain>
    </source>
</reference>
<dbReference type="OrthoDB" id="1953381at2"/>
<dbReference type="InterPro" id="IPR027417">
    <property type="entry name" value="P-loop_NTPase"/>
</dbReference>
<feature type="domain" description="Flp pilus assembly protein RcpC/CpaB" evidence="1">
    <location>
        <begin position="192"/>
        <end position="293"/>
    </location>
</feature>
<dbReference type="InterPro" id="IPR031571">
    <property type="entry name" value="RcpC_dom"/>
</dbReference>
<sequence length="346" mass="39325">MIENYELCFYWQLDESMKYSNAAINFGKGVCLSNKFKIVFDEQSKRIDICPKPSSKISFYGEGVSSLTAIVGKNGAGKTTLLNKLRYDMADGQIHHYIIIFYSKIEKKFIVLDDDNLVNDIKINNFITGATIEKIDSDSNKLKQYLRNTSFVYYNNQITSNMYWLRLSNNGIDISSNEPLAEYDYLEDFDGEKRAISVTIRSFANGLSGKLESGDIVSVYVADYGDKKETLSPQELKYVEVLAVTLETGYNTEETANKEGEEKALPSTVTLKINEEQAILLADLEANGKIHLAFVYRGDHENTKAFLEQQDKVFEGTEEAIVRNPVAEKQLKEEQMEEERVVMDIE</sequence>
<proteinExistence type="predicted"/>
<name>A0A1T5LBN2_9FIRM</name>
<organism evidence="2 3">
    <name type="scientific">Maledivibacter halophilus</name>
    <dbReference type="NCBI Taxonomy" id="36842"/>
    <lineage>
        <taxon>Bacteria</taxon>
        <taxon>Bacillati</taxon>
        <taxon>Bacillota</taxon>
        <taxon>Clostridia</taxon>
        <taxon>Peptostreptococcales</taxon>
        <taxon>Caminicellaceae</taxon>
        <taxon>Maledivibacter</taxon>
    </lineage>
</organism>
<dbReference type="Pfam" id="PF16976">
    <property type="entry name" value="RcpC"/>
    <property type="match status" value="1"/>
</dbReference>
<gene>
    <name evidence="2" type="ORF">SAMN02194393_02719</name>
</gene>
<keyword evidence="3" id="KW-1185">Reference proteome</keyword>